<dbReference type="STRING" id="1348612.A0A397HTL3"/>
<dbReference type="GO" id="GO:0005789">
    <property type="term" value="C:endoplasmic reticulum membrane"/>
    <property type="evidence" value="ECO:0007669"/>
    <property type="project" value="UniProtKB-SubCell"/>
</dbReference>
<evidence type="ECO:0000256" key="1">
    <source>
        <dbReference type="ARBA" id="ARBA00004477"/>
    </source>
</evidence>
<dbReference type="EC" id="2.4.1.-" evidence="11"/>
<dbReference type="Pfam" id="PF03155">
    <property type="entry name" value="Alg6_Alg8"/>
    <property type="match status" value="1"/>
</dbReference>
<dbReference type="Proteomes" id="UP000266861">
    <property type="component" value="Unassembled WGS sequence"/>
</dbReference>
<dbReference type="EMBL" id="PQFF01000293">
    <property type="protein sequence ID" value="RHZ64634.1"/>
    <property type="molecule type" value="Genomic_DNA"/>
</dbReference>
<keyword evidence="4 11" id="KW-0328">Glycosyltransferase</keyword>
<comment type="pathway">
    <text evidence="2 11">Protein modification; protein glycosylation.</text>
</comment>
<dbReference type="PANTHER" id="PTHR12413">
    <property type="entry name" value="DOLICHYL GLYCOSYLTRANSFERASE"/>
    <property type="match status" value="1"/>
</dbReference>
<feature type="transmembrane region" description="Helical" evidence="11">
    <location>
        <begin position="229"/>
        <end position="249"/>
    </location>
</feature>
<accession>A0A397HTL3</accession>
<keyword evidence="13" id="KW-1185">Reference proteome</keyword>
<feature type="transmembrane region" description="Helical" evidence="11">
    <location>
        <begin position="255"/>
        <end position="276"/>
    </location>
</feature>
<dbReference type="AlphaFoldDB" id="A0A397HTL3"/>
<keyword evidence="8 11" id="KW-1133">Transmembrane helix</keyword>
<keyword evidence="7 11" id="KW-0256">Endoplasmic reticulum</keyword>
<evidence type="ECO:0000313" key="13">
    <source>
        <dbReference type="Proteomes" id="UP000266861"/>
    </source>
</evidence>
<organism evidence="12 13">
    <name type="scientific">Diversispora epigaea</name>
    <dbReference type="NCBI Taxonomy" id="1348612"/>
    <lineage>
        <taxon>Eukaryota</taxon>
        <taxon>Fungi</taxon>
        <taxon>Fungi incertae sedis</taxon>
        <taxon>Mucoromycota</taxon>
        <taxon>Glomeromycotina</taxon>
        <taxon>Glomeromycetes</taxon>
        <taxon>Diversisporales</taxon>
        <taxon>Diversisporaceae</taxon>
        <taxon>Diversispora</taxon>
    </lineage>
</organism>
<protein>
    <recommendedName>
        <fullName evidence="11">Alpha-1,3-glucosyltransferase</fullName>
        <ecNumber evidence="11">2.4.1.-</ecNumber>
    </recommendedName>
</protein>
<feature type="transmembrane region" description="Helical" evidence="11">
    <location>
        <begin position="22"/>
        <end position="46"/>
    </location>
</feature>
<comment type="similarity">
    <text evidence="3 11">Belongs to the ALG6/ALG8 glucosyltransferase family.</text>
</comment>
<dbReference type="UniPathway" id="UPA00378"/>
<evidence type="ECO:0000256" key="8">
    <source>
        <dbReference type="ARBA" id="ARBA00022989"/>
    </source>
</evidence>
<name>A0A397HTL3_9GLOM</name>
<feature type="transmembrane region" description="Helical" evidence="11">
    <location>
        <begin position="67"/>
        <end position="87"/>
    </location>
</feature>
<keyword evidence="9 11" id="KW-0472">Membrane</keyword>
<comment type="caution">
    <text evidence="12">The sequence shown here is derived from an EMBL/GenBank/DDBJ whole genome shotgun (WGS) entry which is preliminary data.</text>
</comment>
<evidence type="ECO:0000256" key="9">
    <source>
        <dbReference type="ARBA" id="ARBA00023136"/>
    </source>
</evidence>
<evidence type="ECO:0000256" key="2">
    <source>
        <dbReference type="ARBA" id="ARBA00004922"/>
    </source>
</evidence>
<evidence type="ECO:0000256" key="7">
    <source>
        <dbReference type="ARBA" id="ARBA00022824"/>
    </source>
</evidence>
<feature type="transmembrane region" description="Helical" evidence="11">
    <location>
        <begin position="296"/>
        <end position="320"/>
    </location>
</feature>
<evidence type="ECO:0000256" key="4">
    <source>
        <dbReference type="ARBA" id="ARBA00022676"/>
    </source>
</evidence>
<dbReference type="GO" id="GO:0042283">
    <property type="term" value="F:dolichyl pyrophosphate Glc1Man9GlcNAc2 alpha-1,3-glucosyltransferase activity"/>
    <property type="evidence" value="ECO:0007669"/>
    <property type="project" value="UniProtKB-EC"/>
</dbReference>
<dbReference type="PANTHER" id="PTHR12413:SF2">
    <property type="entry name" value="DOLICHYL PYROPHOSPHATE GLC1MAN9GLCNAC2 ALPHA-1,3-GLUCOSYLTRANSFERASE-RELATED"/>
    <property type="match status" value="1"/>
</dbReference>
<evidence type="ECO:0000256" key="11">
    <source>
        <dbReference type="RuleBase" id="RU363110"/>
    </source>
</evidence>
<keyword evidence="6 11" id="KW-0812">Transmembrane</keyword>
<proteinExistence type="inferred from homology"/>
<evidence type="ECO:0000256" key="6">
    <source>
        <dbReference type="ARBA" id="ARBA00022692"/>
    </source>
</evidence>
<comment type="subcellular location">
    <subcellularLocation>
        <location evidence="1 11">Endoplasmic reticulum membrane</location>
        <topology evidence="1 11">Multi-pass membrane protein</topology>
    </subcellularLocation>
</comment>
<feature type="transmembrane region" description="Helical" evidence="11">
    <location>
        <begin position="189"/>
        <end position="208"/>
    </location>
</feature>
<dbReference type="OrthoDB" id="1689333at2759"/>
<dbReference type="GO" id="GO:0006487">
    <property type="term" value="P:protein N-linked glycosylation"/>
    <property type="evidence" value="ECO:0007669"/>
    <property type="project" value="TreeGrafter"/>
</dbReference>
<dbReference type="InterPro" id="IPR004856">
    <property type="entry name" value="Glyco_trans_ALG6/ALG8"/>
</dbReference>
<comment type="caution">
    <text evidence="11">Lacks conserved residue(s) required for the propagation of feature annotation.</text>
</comment>
<evidence type="ECO:0000313" key="12">
    <source>
        <dbReference type="EMBL" id="RHZ64634.1"/>
    </source>
</evidence>
<evidence type="ECO:0000256" key="3">
    <source>
        <dbReference type="ARBA" id="ARBA00008715"/>
    </source>
</evidence>
<evidence type="ECO:0000256" key="10">
    <source>
        <dbReference type="ARBA" id="ARBA00047346"/>
    </source>
</evidence>
<feature type="transmembrane region" description="Helical" evidence="11">
    <location>
        <begin position="326"/>
        <end position="345"/>
    </location>
</feature>
<gene>
    <name evidence="12" type="ORF">Glove_321g45</name>
</gene>
<keyword evidence="5 11" id="KW-0808">Transferase</keyword>
<reference evidence="12 13" key="1">
    <citation type="submission" date="2018-08" db="EMBL/GenBank/DDBJ databases">
        <title>Genome and evolution of the arbuscular mycorrhizal fungus Diversispora epigaea (formerly Glomus versiforme) and its bacterial endosymbionts.</title>
        <authorList>
            <person name="Sun X."/>
            <person name="Fei Z."/>
            <person name="Harrison M."/>
        </authorList>
    </citation>
    <scope>NUCLEOTIDE SEQUENCE [LARGE SCALE GENOMIC DNA]</scope>
    <source>
        <strain evidence="12 13">IT104</strain>
    </source>
</reference>
<sequence>MINYLETLFSYAKEGNDFLCGLMFAILLNFKHIFLYLSPAYFVYLLRHYCFQKTGGSEKAKFCFVNFFVLGITVILIFSLSFGPFIYMGQIWQVLSRLFPFKRGLCHAYWAPNFWSLYSFVDRGLIVVSKKLGGGLNELALSSITRGLVGDSNYAILPQIQANHTFIITLVFQAASLVKLWKYPNFKNFIGSLISCGYSSFLFGWHVHEKAILMVMVPFGLIATESLEHFRAFMILSTSGLFSLFPLLFRATESIIKMSLCALWIIFTYLGLSLYVPNKIKFYPTPKSKISMFIYLAENIYVCGFVVLQFFCGVLHQIVFKNEYEFLPLLVTSVYCALGIVYSWFRFTLIYFLGK</sequence>
<comment type="catalytic activity">
    <reaction evidence="10">
        <text>an alpha-D-Glc-(1-&gt;3)-alpha-D-Man-(1-&gt;2)-alpha-D-Man-(1-&gt;2)-alpha-D-Man-(1-&gt;3)-[alpha-D-Man-(1-&gt;2)-alpha-D-Man-(1-&gt;3)-[alpha-D-Man-(1-&gt;2)-alpha-D-Man-(1-&gt;6)]-alpha-D-Man-(1-&gt;6)]-beta-D-Man-(1-&gt;4)-beta-D-GlcNAc-(1-&gt;4)-alpha-D-GlcNAc-diphospho-di-trans,poly-cis-dolichol + a di-trans,poly-cis-dolichyl beta-D-glucosyl phosphate = an alpha-D-Glc-(1-&gt;3)-alpha-D-Glc-(1-&gt;3)-alpha-D-Man-(1-&gt;2)-alpha-D-Man-(1-&gt;2)-alpha-D-Man-(1-&gt;3)-[alpha-D-Man-(1-&gt;2)-alpha-D-Man-(1-&gt;3)-[alpha-D-Man-(1-&gt;2)-alpha-D-Man-(1-&gt;6)]-alpha-D-Man-(1-&gt;6)]-beta-D-Man-(1-&gt;4)-beta-D-GlcNAc-(1-&gt;4)-alpha-D-GlcNAc-diphospho-di-trans,poly-cis-dolichol + a di-trans,poly-cis-dolichyl phosphate + H(+)</text>
        <dbReference type="Rhea" id="RHEA:31307"/>
        <dbReference type="Rhea" id="RHEA-COMP:19498"/>
        <dbReference type="Rhea" id="RHEA-COMP:19502"/>
        <dbReference type="Rhea" id="RHEA-COMP:19521"/>
        <dbReference type="Rhea" id="RHEA-COMP:19522"/>
        <dbReference type="ChEBI" id="CHEBI:15378"/>
        <dbReference type="ChEBI" id="CHEBI:57525"/>
        <dbReference type="ChEBI" id="CHEBI:57683"/>
        <dbReference type="ChEBI" id="CHEBI:132521"/>
        <dbReference type="ChEBI" id="CHEBI:132522"/>
        <dbReference type="EC" id="2.4.1.265"/>
    </reaction>
    <physiologicalReaction direction="left-to-right" evidence="10">
        <dbReference type="Rhea" id="RHEA:31308"/>
    </physiologicalReaction>
</comment>
<evidence type="ECO:0000256" key="5">
    <source>
        <dbReference type="ARBA" id="ARBA00022679"/>
    </source>
</evidence>